<dbReference type="STRING" id="81985.R0HUF1"/>
<dbReference type="InterPro" id="IPR036047">
    <property type="entry name" value="F-box-like_dom_sf"/>
</dbReference>
<protein>
    <recommendedName>
        <fullName evidence="1">F-box domain-containing protein</fullName>
    </recommendedName>
</protein>
<sequence length="434" mass="49272">MSLSVTSNSNHAPPQENLHRASLVSSLHRLLTGILGFFSLLCSLTRRALNFFTRNPKPCSIIALSPAADQSASLFCSLPNDVVLNCLARVPRRYYPNLTCVSKCLRSLVHSPELAHMRALMGKNNPVFYVCFWESALCFDDGRHHWFTLNPNEKKTCDLNSVDQDQVLSREIVLCSSVSIGHKIYFVGGSMCDKSRDLWIFDSWSGKLCKGPKMKVSRVKPGVAVVDEKLYVMGGCREGQIKVEVFDPKTQTWKVGPLSRHGNIRYGEGRYGEFVTEAVALDGKVYGMSYTEGSHIIYNTKDGRCETFKMEIEDAYWRRGGVCVINNVIYVYYFNLGLMWFDSIDKVWRMVKGLNMLDREIEMVGMVEFNGKLGFMWASLKGFVRGQTKFKKIWFAMIVLDRSGVEIHGTVEWSKQVGSVPHCYDIWRCLGVSY</sequence>
<dbReference type="SMART" id="SM00612">
    <property type="entry name" value="Kelch"/>
    <property type="match status" value="2"/>
</dbReference>
<dbReference type="CDD" id="cd22152">
    <property type="entry name" value="F-box_AtAFR-like"/>
    <property type="match status" value="1"/>
</dbReference>
<dbReference type="InterPro" id="IPR015915">
    <property type="entry name" value="Kelch-typ_b-propeller"/>
</dbReference>
<dbReference type="Gene3D" id="2.120.10.80">
    <property type="entry name" value="Kelch-type beta propeller"/>
    <property type="match status" value="1"/>
</dbReference>
<keyword evidence="3" id="KW-1185">Reference proteome</keyword>
<evidence type="ECO:0000313" key="3">
    <source>
        <dbReference type="Proteomes" id="UP000029121"/>
    </source>
</evidence>
<dbReference type="Proteomes" id="UP000029121">
    <property type="component" value="Unassembled WGS sequence"/>
</dbReference>
<dbReference type="InterPro" id="IPR006652">
    <property type="entry name" value="Kelch_1"/>
</dbReference>
<dbReference type="InterPro" id="IPR001810">
    <property type="entry name" value="F-box_dom"/>
</dbReference>
<dbReference type="PANTHER" id="PTHR24414:SF184">
    <property type="entry name" value="GALACTOSE OXIDASE_KELCH REPEAT SUPERFAMILY PROTEIN"/>
    <property type="match status" value="1"/>
</dbReference>
<accession>R0HUF1</accession>
<dbReference type="PANTHER" id="PTHR24414">
    <property type="entry name" value="F-BOX/KELCH-REPEAT PROTEIN SKIP4"/>
    <property type="match status" value="1"/>
</dbReference>
<proteinExistence type="predicted"/>
<dbReference type="AlphaFoldDB" id="R0HUF1"/>
<evidence type="ECO:0000313" key="2">
    <source>
        <dbReference type="EMBL" id="EOA29010.1"/>
    </source>
</evidence>
<gene>
    <name evidence="2" type="ORF">CARUB_v10025263mg</name>
</gene>
<name>R0HUF1_9BRAS</name>
<dbReference type="EMBL" id="KB870808">
    <property type="protein sequence ID" value="EOA29010.1"/>
    <property type="molecule type" value="Genomic_DNA"/>
</dbReference>
<dbReference type="Pfam" id="PF25210">
    <property type="entry name" value="Kelch_FKB95"/>
    <property type="match status" value="1"/>
</dbReference>
<dbReference type="InterPro" id="IPR050354">
    <property type="entry name" value="F-box/kelch-repeat_ARATH"/>
</dbReference>
<dbReference type="KEGG" id="crb:17889893"/>
<dbReference type="eggNOG" id="KOG1072">
    <property type="taxonomic scope" value="Eukaryota"/>
</dbReference>
<feature type="domain" description="F-box" evidence="1">
    <location>
        <begin position="78"/>
        <end position="117"/>
    </location>
</feature>
<dbReference type="SUPFAM" id="SSF117281">
    <property type="entry name" value="Kelch motif"/>
    <property type="match status" value="1"/>
</dbReference>
<dbReference type="InterPro" id="IPR057499">
    <property type="entry name" value="Kelch_FKB95"/>
</dbReference>
<dbReference type="OrthoDB" id="45365at2759"/>
<organism evidence="2 3">
    <name type="scientific">Capsella rubella</name>
    <dbReference type="NCBI Taxonomy" id="81985"/>
    <lineage>
        <taxon>Eukaryota</taxon>
        <taxon>Viridiplantae</taxon>
        <taxon>Streptophyta</taxon>
        <taxon>Embryophyta</taxon>
        <taxon>Tracheophyta</taxon>
        <taxon>Spermatophyta</taxon>
        <taxon>Magnoliopsida</taxon>
        <taxon>eudicotyledons</taxon>
        <taxon>Gunneridae</taxon>
        <taxon>Pentapetalae</taxon>
        <taxon>rosids</taxon>
        <taxon>malvids</taxon>
        <taxon>Brassicales</taxon>
        <taxon>Brassicaceae</taxon>
        <taxon>Camelineae</taxon>
        <taxon>Capsella</taxon>
    </lineage>
</organism>
<reference evidence="3" key="1">
    <citation type="journal article" date="2013" name="Nat. Genet.">
        <title>The Capsella rubella genome and the genomic consequences of rapid mating system evolution.</title>
        <authorList>
            <person name="Slotte T."/>
            <person name="Hazzouri K.M."/>
            <person name="Agren J.A."/>
            <person name="Koenig D."/>
            <person name="Maumus F."/>
            <person name="Guo Y.L."/>
            <person name="Steige K."/>
            <person name="Platts A.E."/>
            <person name="Escobar J.S."/>
            <person name="Newman L.K."/>
            <person name="Wang W."/>
            <person name="Mandakova T."/>
            <person name="Vello E."/>
            <person name="Smith L.M."/>
            <person name="Henz S.R."/>
            <person name="Steffen J."/>
            <person name="Takuno S."/>
            <person name="Brandvain Y."/>
            <person name="Coop G."/>
            <person name="Andolfatto P."/>
            <person name="Hu T.T."/>
            <person name="Blanchette M."/>
            <person name="Clark R.M."/>
            <person name="Quesneville H."/>
            <person name="Nordborg M."/>
            <person name="Gaut B.S."/>
            <person name="Lysak M.A."/>
            <person name="Jenkins J."/>
            <person name="Grimwood J."/>
            <person name="Chapman J."/>
            <person name="Prochnik S."/>
            <person name="Shu S."/>
            <person name="Rokhsar D."/>
            <person name="Schmutz J."/>
            <person name="Weigel D."/>
            <person name="Wright S.I."/>
        </authorList>
    </citation>
    <scope>NUCLEOTIDE SEQUENCE [LARGE SCALE GENOMIC DNA]</scope>
    <source>
        <strain evidence="3">cv. Monte Gargano</strain>
    </source>
</reference>
<dbReference type="Pfam" id="PF00646">
    <property type="entry name" value="F-box"/>
    <property type="match status" value="1"/>
</dbReference>
<evidence type="ECO:0000259" key="1">
    <source>
        <dbReference type="SMART" id="SM00256"/>
    </source>
</evidence>
<dbReference type="SMART" id="SM00256">
    <property type="entry name" value="FBOX"/>
    <property type="match status" value="1"/>
</dbReference>
<dbReference type="SUPFAM" id="SSF81383">
    <property type="entry name" value="F-box domain"/>
    <property type="match status" value="1"/>
</dbReference>